<evidence type="ECO:0000313" key="2">
    <source>
        <dbReference type="EMBL" id="QGW29711.1"/>
    </source>
</evidence>
<proteinExistence type="predicted"/>
<organism evidence="2 3">
    <name type="scientific">Phnomibacter ginsenosidimutans</name>
    <dbReference type="NCBI Taxonomy" id="2676868"/>
    <lineage>
        <taxon>Bacteria</taxon>
        <taxon>Pseudomonadati</taxon>
        <taxon>Bacteroidota</taxon>
        <taxon>Chitinophagia</taxon>
        <taxon>Chitinophagales</taxon>
        <taxon>Chitinophagaceae</taxon>
        <taxon>Phnomibacter</taxon>
    </lineage>
</organism>
<dbReference type="SUPFAM" id="SSF53335">
    <property type="entry name" value="S-adenosyl-L-methionine-dependent methyltransferases"/>
    <property type="match status" value="1"/>
</dbReference>
<dbReference type="EMBL" id="CP046566">
    <property type="protein sequence ID" value="QGW29711.1"/>
    <property type="molecule type" value="Genomic_DNA"/>
</dbReference>
<accession>A0A6I6H5X7</accession>
<dbReference type="InterPro" id="IPR029063">
    <property type="entry name" value="SAM-dependent_MTases_sf"/>
</dbReference>
<dbReference type="KEGG" id="fls:GLV81_17735"/>
<keyword evidence="2" id="KW-0808">Transferase</keyword>
<dbReference type="GO" id="GO:0008168">
    <property type="term" value="F:methyltransferase activity"/>
    <property type="evidence" value="ECO:0007669"/>
    <property type="project" value="UniProtKB-KW"/>
</dbReference>
<dbReference type="GO" id="GO:0006888">
    <property type="term" value="P:endoplasmic reticulum to Golgi vesicle-mediated transport"/>
    <property type="evidence" value="ECO:0007669"/>
    <property type="project" value="TreeGrafter"/>
</dbReference>
<name>A0A6I6H5X7_9BACT</name>
<evidence type="ECO:0000259" key="1">
    <source>
        <dbReference type="Pfam" id="PF05050"/>
    </source>
</evidence>
<protein>
    <submittedName>
        <fullName evidence="2">FkbM family methyltransferase</fullName>
    </submittedName>
</protein>
<keyword evidence="3" id="KW-1185">Reference proteome</keyword>
<dbReference type="AlphaFoldDB" id="A0A6I6H5X7"/>
<dbReference type="GO" id="GO:0005737">
    <property type="term" value="C:cytoplasm"/>
    <property type="evidence" value="ECO:0007669"/>
    <property type="project" value="GOC"/>
</dbReference>
<keyword evidence="2" id="KW-0489">Methyltransferase</keyword>
<dbReference type="NCBIfam" id="TIGR01444">
    <property type="entry name" value="fkbM_fam"/>
    <property type="match status" value="1"/>
</dbReference>
<dbReference type="GO" id="GO:0005886">
    <property type="term" value="C:plasma membrane"/>
    <property type="evidence" value="ECO:0007669"/>
    <property type="project" value="TreeGrafter"/>
</dbReference>
<dbReference type="InterPro" id="IPR053202">
    <property type="entry name" value="EGF_Rcpt_Signaling_Reg"/>
</dbReference>
<dbReference type="PANTHER" id="PTHR34009:SF2">
    <property type="entry name" value="PROTEIN STAR"/>
    <property type="match status" value="1"/>
</dbReference>
<dbReference type="RefSeq" id="WP_157480174.1">
    <property type="nucleotide sequence ID" value="NZ_CP046566.1"/>
</dbReference>
<dbReference type="PANTHER" id="PTHR34009">
    <property type="entry name" value="PROTEIN STAR"/>
    <property type="match status" value="1"/>
</dbReference>
<evidence type="ECO:0000313" key="3">
    <source>
        <dbReference type="Proteomes" id="UP000426027"/>
    </source>
</evidence>
<reference evidence="2 3" key="1">
    <citation type="submission" date="2019-11" db="EMBL/GenBank/DDBJ databases">
        <authorList>
            <person name="Im W.T."/>
        </authorList>
    </citation>
    <scope>NUCLEOTIDE SEQUENCE [LARGE SCALE GENOMIC DNA]</scope>
    <source>
        <strain evidence="2 3">SB-02</strain>
    </source>
</reference>
<dbReference type="GO" id="GO:0032259">
    <property type="term" value="P:methylation"/>
    <property type="evidence" value="ECO:0007669"/>
    <property type="project" value="UniProtKB-KW"/>
</dbReference>
<dbReference type="InterPro" id="IPR006342">
    <property type="entry name" value="FkbM_mtfrase"/>
</dbReference>
<dbReference type="Pfam" id="PF05050">
    <property type="entry name" value="Methyltransf_21"/>
    <property type="match status" value="1"/>
</dbReference>
<feature type="domain" description="Methyltransferase FkbM" evidence="1">
    <location>
        <begin position="63"/>
        <end position="228"/>
    </location>
</feature>
<dbReference type="Gene3D" id="3.40.50.150">
    <property type="entry name" value="Vaccinia Virus protein VP39"/>
    <property type="match status" value="1"/>
</dbReference>
<gene>
    <name evidence="2" type="ORF">GLV81_17735</name>
</gene>
<dbReference type="Proteomes" id="UP000426027">
    <property type="component" value="Chromosome"/>
</dbReference>
<dbReference type="GO" id="GO:0016197">
    <property type="term" value="P:endosomal transport"/>
    <property type="evidence" value="ECO:0007669"/>
    <property type="project" value="TreeGrafter"/>
</dbReference>
<sequence length="245" mass="28739">MKSLIKKLTIRVAPKWLKKIITHDFKQQEGIEFGYYHTSYSQQGEDLHLKRFFENKQNGFYVDIGAFHPHYFSNTQIFYHNGWSGINIEPNPEQFKLFTEFRKRDLNLNVAVGDNSDSLTYYRFNMPALNGFDKRNVAQWQQKEGFQLIDTLNIPTYSLSAILEKHLPAGQQIDFMTVDTEGWDLKVLQSNNWEKFRPTVIVVETELKADEPPSRNSIFQLMTSVDYSLWCITGGSWLFKNNVKF</sequence>